<accession>A0AAP3DMN1</accession>
<dbReference type="Pfam" id="PF05521">
    <property type="entry name" value="Phage_HCP"/>
    <property type="match status" value="1"/>
</dbReference>
<dbReference type="NCBIfam" id="TIGR01563">
    <property type="entry name" value="gp16_SPP1"/>
    <property type="match status" value="1"/>
</dbReference>
<evidence type="ECO:0000313" key="2">
    <source>
        <dbReference type="Proteomes" id="UP001077662"/>
    </source>
</evidence>
<comment type="caution">
    <text evidence="1">The sequence shown here is derived from an EMBL/GenBank/DDBJ whole genome shotgun (WGS) entry which is preliminary data.</text>
</comment>
<organism evidence="1 2">
    <name type="scientific">Brevibacillus laterosporus</name>
    <name type="common">Bacillus laterosporus</name>
    <dbReference type="NCBI Taxonomy" id="1465"/>
    <lineage>
        <taxon>Bacteria</taxon>
        <taxon>Bacillati</taxon>
        <taxon>Bacillota</taxon>
        <taxon>Bacilli</taxon>
        <taxon>Bacillales</taxon>
        <taxon>Paenibacillaceae</taxon>
        <taxon>Brevibacillus</taxon>
    </lineage>
</organism>
<dbReference type="EMBL" id="JAPTNE010000075">
    <property type="protein sequence ID" value="MCZ0810380.1"/>
    <property type="molecule type" value="Genomic_DNA"/>
</dbReference>
<gene>
    <name evidence="1" type="ORF">O0554_26470</name>
</gene>
<dbReference type="Gene3D" id="2.40.10.270">
    <property type="entry name" value="Bacteriophage SPP1 head-tail adaptor protein"/>
    <property type="match status" value="1"/>
</dbReference>
<dbReference type="InterPro" id="IPR008767">
    <property type="entry name" value="Phage_SPP1_head-tail_adaptor"/>
</dbReference>
<protein>
    <submittedName>
        <fullName evidence="1">Phage head closure protein</fullName>
    </submittedName>
</protein>
<dbReference type="Proteomes" id="UP001077662">
    <property type="component" value="Unassembled WGS sequence"/>
</dbReference>
<proteinExistence type="predicted"/>
<dbReference type="RefSeq" id="WP_258435044.1">
    <property type="nucleotide sequence ID" value="NZ_JANSGW010000075.1"/>
</dbReference>
<name>A0AAP3DMN1_BRELA</name>
<reference evidence="1" key="1">
    <citation type="submission" date="2022-09" db="EMBL/GenBank/DDBJ databases">
        <title>Genome analysis and characterization of larvicidal activity of Brevibacillus strains.</title>
        <authorList>
            <person name="Patrusheva E.V."/>
            <person name="Izotova A.O."/>
            <person name="Toshchakov S.V."/>
            <person name="Sineoky S.P."/>
        </authorList>
    </citation>
    <scope>NUCLEOTIDE SEQUENCE</scope>
    <source>
        <strain evidence="1">VKPM_B-13247</strain>
    </source>
</reference>
<evidence type="ECO:0000313" key="1">
    <source>
        <dbReference type="EMBL" id="MCZ0810380.1"/>
    </source>
</evidence>
<sequence length="219" mass="25596">MQPFKYEPRLNTGKLNHRIDIQHYTKIGVSDEGTVIMGWTSFVTLWSAIRPLFAKEKIDRFDINQSATHLFTVRFRPDIKSTMRVIYRNKIYDIQSISEHFQKRDRLELTCEEQHEMGDKVAVIRMKKNKGERNLVMSVAMPPREVSCCIIDIERGYKESDKEAVQWSKKAIIDFYLGEDVREGDTISLGMNEEFFVVESKQTKHFLSVVALQEKRGAE</sequence>
<dbReference type="InterPro" id="IPR038666">
    <property type="entry name" value="SSP1_head-tail_sf"/>
</dbReference>
<dbReference type="AlphaFoldDB" id="A0AAP3DMN1"/>